<dbReference type="Proteomes" id="UP000498740">
    <property type="component" value="Unassembled WGS sequence"/>
</dbReference>
<dbReference type="AlphaFoldDB" id="A0A7J0CHM6"/>
<comment type="caution">
    <text evidence="1">The sequence shown here is derived from an EMBL/GenBank/DDBJ whole genome shotgun (WGS) entry which is preliminary data.</text>
</comment>
<dbReference type="EMBL" id="BLWD01000001">
    <property type="protein sequence ID" value="GFN01970.1"/>
    <property type="molecule type" value="Genomic_DNA"/>
</dbReference>
<protein>
    <submittedName>
        <fullName evidence="1">Uncharacterized protein</fullName>
    </submittedName>
</protein>
<gene>
    <name evidence="1" type="ORF">Smic_05260</name>
</gene>
<accession>A0A7J0CHM6</accession>
<proteinExistence type="predicted"/>
<sequence length="155" mass="16616">MMPLFGQGEQEVLHGHVLVLEPFGLPFSGVQQAGKALSDENLAGCRTGAGDLRAAGQFLAHGRAQFRRIASGLLQQAWDQTVLLIDECEQQVFSVHFGMPHAAGRGLGLLEGFLGFLCEAVHVHGGVSLLVPRPRRAVSSRLMRSSRSSTSPMDA</sequence>
<evidence type="ECO:0000313" key="1">
    <source>
        <dbReference type="EMBL" id="GFN01970.1"/>
    </source>
</evidence>
<name>A0A7J0CHM6_STRMI</name>
<reference evidence="1 2" key="1">
    <citation type="submission" date="2020-05" db="EMBL/GenBank/DDBJ databases">
        <title>Whole genome shotgun sequence of Streptomyces microflavus NBRC 13062.</title>
        <authorList>
            <person name="Komaki H."/>
            <person name="Tamura T."/>
        </authorList>
    </citation>
    <scope>NUCLEOTIDE SEQUENCE [LARGE SCALE GENOMIC DNA]</scope>
    <source>
        <strain evidence="1 2">NBRC 13062</strain>
    </source>
</reference>
<organism evidence="1 2">
    <name type="scientific">Streptomyces microflavus</name>
    <name type="common">Streptomyces lipmanii</name>
    <dbReference type="NCBI Taxonomy" id="1919"/>
    <lineage>
        <taxon>Bacteria</taxon>
        <taxon>Bacillati</taxon>
        <taxon>Actinomycetota</taxon>
        <taxon>Actinomycetes</taxon>
        <taxon>Kitasatosporales</taxon>
        <taxon>Streptomycetaceae</taxon>
        <taxon>Streptomyces</taxon>
    </lineage>
</organism>
<evidence type="ECO:0000313" key="2">
    <source>
        <dbReference type="Proteomes" id="UP000498740"/>
    </source>
</evidence>